<keyword evidence="7" id="KW-1185">Reference proteome</keyword>
<gene>
    <name evidence="6" type="primary">bioF</name>
    <name evidence="6" type="ORF">GCM10007423_21010</name>
</gene>
<dbReference type="InterPro" id="IPR015421">
    <property type="entry name" value="PyrdxlP-dep_Trfase_major"/>
</dbReference>
<feature type="domain" description="Aminotransferase class I/classII large" evidence="5">
    <location>
        <begin position="32"/>
        <end position="362"/>
    </location>
</feature>
<evidence type="ECO:0000259" key="5">
    <source>
        <dbReference type="Pfam" id="PF00155"/>
    </source>
</evidence>
<dbReference type="PANTHER" id="PTHR13693">
    <property type="entry name" value="CLASS II AMINOTRANSFERASE/8-AMINO-7-OXONONANOATE SYNTHASE"/>
    <property type="match status" value="1"/>
</dbReference>
<comment type="cofactor">
    <cofactor evidence="1">
        <name>pyridoxal 5'-phosphate</name>
        <dbReference type="ChEBI" id="CHEBI:597326"/>
    </cofactor>
</comment>
<dbReference type="RefSeq" id="WP_188931427.1">
    <property type="nucleotide sequence ID" value="NZ_BMIA01000001.1"/>
</dbReference>
<name>A0ABQ1YND8_9BACT</name>
<protein>
    <submittedName>
        <fullName evidence="6">8-amino-7-oxononanoate synthase</fullName>
    </submittedName>
</protein>
<accession>A0ABQ1YND8</accession>
<reference evidence="7" key="1">
    <citation type="journal article" date="2019" name="Int. J. Syst. Evol. Microbiol.">
        <title>The Global Catalogue of Microorganisms (GCM) 10K type strain sequencing project: providing services to taxonomists for standard genome sequencing and annotation.</title>
        <authorList>
            <consortium name="The Broad Institute Genomics Platform"/>
            <consortium name="The Broad Institute Genome Sequencing Center for Infectious Disease"/>
            <person name="Wu L."/>
            <person name="Ma J."/>
        </authorList>
    </citation>
    <scope>NUCLEOTIDE SEQUENCE [LARGE SCALE GENOMIC DNA]</scope>
    <source>
        <strain evidence="7">CGMCC 1.15288</strain>
    </source>
</reference>
<sequence>MNHLELNWHNALSTRKENGHLRRLRPPNEGCDFYSNDYLGLSADAAFQQTIYEAIGRDTRLLTGSTGSRLISGNSDAATGAEKRIATAHQVEDALLFPSGYKANLALFSCIAGRHDTIIVDELIHRSVHDGCLMSTARKWKFRHNDLTHLEALLKKASGNVVIAVESLYSMEGDFAPLGAIVALAKKYQAGIVVDEAHAIGVFGKGLVHRAGLQQEMLATVVTYGKAMGVQGAAVLGTHLLKEYLVNFAAPFIYSTGMPGVQIVSITAAYDHLERHPTLAITLQDRIRHFRKYQLSNTSQESSPIQSVQFQHDRELRAVTQALAEAGIGAYALFPPTVGQARLRVSIHAFNSHDEIDQLCGIIQQYEYRK</sequence>
<dbReference type="InterPro" id="IPR015422">
    <property type="entry name" value="PyrdxlP-dep_Trfase_small"/>
</dbReference>
<keyword evidence="4" id="KW-0663">Pyridoxal phosphate</keyword>
<dbReference type="SUPFAM" id="SSF53383">
    <property type="entry name" value="PLP-dependent transferases"/>
    <property type="match status" value="1"/>
</dbReference>
<evidence type="ECO:0000256" key="4">
    <source>
        <dbReference type="ARBA" id="ARBA00022898"/>
    </source>
</evidence>
<dbReference type="Proteomes" id="UP000600214">
    <property type="component" value="Unassembled WGS sequence"/>
</dbReference>
<organism evidence="6 7">
    <name type="scientific">Dyadobacter endophyticus</name>
    <dbReference type="NCBI Taxonomy" id="1749036"/>
    <lineage>
        <taxon>Bacteria</taxon>
        <taxon>Pseudomonadati</taxon>
        <taxon>Bacteroidota</taxon>
        <taxon>Cytophagia</taxon>
        <taxon>Cytophagales</taxon>
        <taxon>Spirosomataceae</taxon>
        <taxon>Dyadobacter</taxon>
    </lineage>
</organism>
<dbReference type="InterPro" id="IPR015424">
    <property type="entry name" value="PyrdxlP-dep_Trfase"/>
</dbReference>
<proteinExistence type="inferred from homology"/>
<dbReference type="Gene3D" id="3.40.640.10">
    <property type="entry name" value="Type I PLP-dependent aspartate aminotransferase-like (Major domain)"/>
    <property type="match status" value="1"/>
</dbReference>
<comment type="similarity">
    <text evidence="2">Belongs to the class-II pyridoxal-phosphate-dependent aminotransferase family. BioF subfamily.</text>
</comment>
<evidence type="ECO:0000256" key="3">
    <source>
        <dbReference type="ARBA" id="ARBA00022679"/>
    </source>
</evidence>
<comment type="caution">
    <text evidence="6">The sequence shown here is derived from an EMBL/GenBank/DDBJ whole genome shotgun (WGS) entry which is preliminary data.</text>
</comment>
<evidence type="ECO:0000313" key="6">
    <source>
        <dbReference type="EMBL" id="GGH31869.1"/>
    </source>
</evidence>
<dbReference type="PANTHER" id="PTHR13693:SF77">
    <property type="entry name" value="8-AMINO-7-OXONONANOATE SYNTHASE"/>
    <property type="match status" value="1"/>
</dbReference>
<dbReference type="InterPro" id="IPR050087">
    <property type="entry name" value="AON_synthase_class-II"/>
</dbReference>
<evidence type="ECO:0000256" key="1">
    <source>
        <dbReference type="ARBA" id="ARBA00001933"/>
    </source>
</evidence>
<keyword evidence="3" id="KW-0808">Transferase</keyword>
<dbReference type="InterPro" id="IPR004839">
    <property type="entry name" value="Aminotransferase_I/II_large"/>
</dbReference>
<evidence type="ECO:0000313" key="7">
    <source>
        <dbReference type="Proteomes" id="UP000600214"/>
    </source>
</evidence>
<dbReference type="EMBL" id="BMIA01000001">
    <property type="protein sequence ID" value="GGH31869.1"/>
    <property type="molecule type" value="Genomic_DNA"/>
</dbReference>
<dbReference type="Gene3D" id="3.90.1150.10">
    <property type="entry name" value="Aspartate Aminotransferase, domain 1"/>
    <property type="match status" value="1"/>
</dbReference>
<dbReference type="Pfam" id="PF00155">
    <property type="entry name" value="Aminotran_1_2"/>
    <property type="match status" value="1"/>
</dbReference>
<evidence type="ECO:0000256" key="2">
    <source>
        <dbReference type="ARBA" id="ARBA00010008"/>
    </source>
</evidence>